<accession>A0A0A2C8E9</accession>
<evidence type="ECO:0000313" key="10">
    <source>
        <dbReference type="Proteomes" id="UP000030392"/>
    </source>
</evidence>
<sequence>MSKQKQSNQIHIVLGLGCSGVSAAKLLKSEGKNVLVLENNLNENLLNISNKLKSEGINVILLDEPLHINNFTPWIESICSITVSPGIDWEHIALKELRGKNINVQGEVGLAWERLTHIPSIGITGTNGKTTVTNMLNHILKLNNLNTDMGGNVGKALSKIALENMKNNHQELNWLVLELSSFQIEGSPKVAPTIGIWTTFTPDHLERHNDIESYFKIKRSLLEKSSIRIYNSDDQYLSSKRKELPKGIWVGTNQQSFYSKYQKFWVDQKGYIFEDKKQLFHSSILNIPGKHNLQNLLLVIAAAREIGLDDSSIAKSIKSFKSIPHRLEYLGKINNLSFYNDSKATNFDSSITGLKSVPHPTILLAGGIQKKGDFMPWVKQIKQSTNGIVLFGLSANNLKEELLMSSYIGEIIVKKNLEEATIASINIARKTNSRSILLSPACASFDQYKNYEERGEHFKNLVKNYKLIK</sequence>
<evidence type="ECO:0000256" key="5">
    <source>
        <dbReference type="ARBA" id="ARBA00022741"/>
    </source>
</evidence>
<keyword evidence="7" id="KW-0132">Cell division</keyword>
<protein>
    <recommendedName>
        <fullName evidence="7">UDP-N-acetylmuramoylalanine--D-glutamate ligase</fullName>
        <ecNumber evidence="7">6.3.2.9</ecNumber>
    </recommendedName>
    <alternativeName>
        <fullName evidence="7">D-glutamic acid-adding enzyme</fullName>
    </alternativeName>
    <alternativeName>
        <fullName evidence="7">UDP-N-acetylmuramoyl-L-alanyl-D-glutamate synthetase</fullName>
    </alternativeName>
</protein>
<keyword evidence="5 7" id="KW-0547">Nucleotide-binding</keyword>
<dbReference type="GO" id="GO:0071555">
    <property type="term" value="P:cell wall organization"/>
    <property type="evidence" value="ECO:0007669"/>
    <property type="project" value="UniProtKB-KW"/>
</dbReference>
<organism evidence="9 10">
    <name type="scientific">Prochlorococcus marinus str. PAC1</name>
    <dbReference type="NCBI Taxonomy" id="59924"/>
    <lineage>
        <taxon>Bacteria</taxon>
        <taxon>Bacillati</taxon>
        <taxon>Cyanobacteriota</taxon>
        <taxon>Cyanophyceae</taxon>
        <taxon>Synechococcales</taxon>
        <taxon>Prochlorococcaceae</taxon>
        <taxon>Prochlorococcus</taxon>
    </lineage>
</organism>
<dbReference type="Gene3D" id="3.40.1190.10">
    <property type="entry name" value="Mur-like, catalytic domain"/>
    <property type="match status" value="1"/>
</dbReference>
<keyword evidence="7" id="KW-0131">Cell cycle</keyword>
<dbReference type="AlphaFoldDB" id="A0A0A2C8E9"/>
<dbReference type="SUPFAM" id="SSF53244">
    <property type="entry name" value="MurD-like peptide ligases, peptide-binding domain"/>
    <property type="match status" value="1"/>
</dbReference>
<proteinExistence type="inferred from homology"/>
<dbReference type="Gene3D" id="3.40.50.720">
    <property type="entry name" value="NAD(P)-binding Rossmann-like Domain"/>
    <property type="match status" value="1"/>
</dbReference>
<evidence type="ECO:0000259" key="8">
    <source>
        <dbReference type="Pfam" id="PF08245"/>
    </source>
</evidence>
<evidence type="ECO:0000256" key="1">
    <source>
        <dbReference type="ARBA" id="ARBA00004496"/>
    </source>
</evidence>
<dbReference type="GO" id="GO:0005524">
    <property type="term" value="F:ATP binding"/>
    <property type="evidence" value="ECO:0007669"/>
    <property type="project" value="UniProtKB-UniRule"/>
</dbReference>
<dbReference type="SUPFAM" id="SSF53623">
    <property type="entry name" value="MurD-like peptide ligases, catalytic domain"/>
    <property type="match status" value="1"/>
</dbReference>
<name>A0A0A2C8E9_PROMR</name>
<dbReference type="UniPathway" id="UPA00219"/>
<keyword evidence="7" id="KW-0573">Peptidoglycan synthesis</keyword>
<comment type="pathway">
    <text evidence="2 7">Cell wall biogenesis; peptidoglycan biosynthesis.</text>
</comment>
<dbReference type="Pfam" id="PF21799">
    <property type="entry name" value="MurD-like_N"/>
    <property type="match status" value="1"/>
</dbReference>
<dbReference type="Gene3D" id="3.90.190.20">
    <property type="entry name" value="Mur ligase, C-terminal domain"/>
    <property type="match status" value="1"/>
</dbReference>
<keyword evidence="7" id="KW-0133">Cell shape</keyword>
<dbReference type="GO" id="GO:0051301">
    <property type="term" value="P:cell division"/>
    <property type="evidence" value="ECO:0007669"/>
    <property type="project" value="UniProtKB-KW"/>
</dbReference>
<feature type="binding site" evidence="7">
    <location>
        <begin position="125"/>
        <end position="131"/>
    </location>
    <ligand>
        <name>ATP</name>
        <dbReference type="ChEBI" id="CHEBI:30616"/>
    </ligand>
</feature>
<gene>
    <name evidence="7" type="primary">murD</name>
    <name evidence="9" type="ORF">EV03_0851</name>
</gene>
<evidence type="ECO:0000256" key="6">
    <source>
        <dbReference type="ARBA" id="ARBA00022840"/>
    </source>
</evidence>
<dbReference type="GO" id="GO:0005737">
    <property type="term" value="C:cytoplasm"/>
    <property type="evidence" value="ECO:0007669"/>
    <property type="project" value="UniProtKB-SubCell"/>
</dbReference>
<evidence type="ECO:0000256" key="4">
    <source>
        <dbReference type="ARBA" id="ARBA00022598"/>
    </source>
</evidence>
<evidence type="ECO:0000256" key="7">
    <source>
        <dbReference type="HAMAP-Rule" id="MF_00639"/>
    </source>
</evidence>
<dbReference type="PANTHER" id="PTHR43692">
    <property type="entry name" value="UDP-N-ACETYLMURAMOYLALANINE--D-GLUTAMATE LIGASE"/>
    <property type="match status" value="1"/>
</dbReference>
<keyword evidence="3 7" id="KW-0963">Cytoplasm</keyword>
<evidence type="ECO:0000256" key="2">
    <source>
        <dbReference type="ARBA" id="ARBA00004752"/>
    </source>
</evidence>
<dbReference type="Pfam" id="PF08245">
    <property type="entry name" value="Mur_ligase_M"/>
    <property type="match status" value="1"/>
</dbReference>
<keyword evidence="6 7" id="KW-0067">ATP-binding</keyword>
<dbReference type="GO" id="GO:0008764">
    <property type="term" value="F:UDP-N-acetylmuramoylalanine-D-glutamate ligase activity"/>
    <property type="evidence" value="ECO:0007669"/>
    <property type="project" value="UniProtKB-UniRule"/>
</dbReference>
<evidence type="ECO:0000256" key="3">
    <source>
        <dbReference type="ARBA" id="ARBA00022490"/>
    </source>
</evidence>
<dbReference type="InterPro" id="IPR013221">
    <property type="entry name" value="Mur_ligase_cen"/>
</dbReference>
<dbReference type="SUPFAM" id="SSF51984">
    <property type="entry name" value="MurCD N-terminal domain"/>
    <property type="match status" value="1"/>
</dbReference>
<comment type="subcellular location">
    <subcellularLocation>
        <location evidence="1 7">Cytoplasm</location>
    </subcellularLocation>
</comment>
<keyword evidence="7" id="KW-0961">Cell wall biogenesis/degradation</keyword>
<keyword evidence="4 7" id="KW-0436">Ligase</keyword>
<dbReference type="PANTHER" id="PTHR43692:SF1">
    <property type="entry name" value="UDP-N-ACETYLMURAMOYLALANINE--D-GLUTAMATE LIGASE"/>
    <property type="match status" value="1"/>
</dbReference>
<comment type="function">
    <text evidence="7">Cell wall formation. Catalyzes the addition of glutamate to the nucleotide precursor UDP-N-acetylmuramoyl-L-alanine (UMA).</text>
</comment>
<dbReference type="NCBIfam" id="TIGR01087">
    <property type="entry name" value="murD"/>
    <property type="match status" value="1"/>
</dbReference>
<comment type="similarity">
    <text evidence="7">Belongs to the MurCDEF family.</text>
</comment>
<comment type="catalytic activity">
    <reaction evidence="7">
        <text>UDP-N-acetyl-alpha-D-muramoyl-L-alanine + D-glutamate + ATP = UDP-N-acetyl-alpha-D-muramoyl-L-alanyl-D-glutamate + ADP + phosphate + H(+)</text>
        <dbReference type="Rhea" id="RHEA:16429"/>
        <dbReference type="ChEBI" id="CHEBI:15378"/>
        <dbReference type="ChEBI" id="CHEBI:29986"/>
        <dbReference type="ChEBI" id="CHEBI:30616"/>
        <dbReference type="ChEBI" id="CHEBI:43474"/>
        <dbReference type="ChEBI" id="CHEBI:83898"/>
        <dbReference type="ChEBI" id="CHEBI:83900"/>
        <dbReference type="ChEBI" id="CHEBI:456216"/>
        <dbReference type="EC" id="6.3.2.9"/>
    </reaction>
</comment>
<dbReference type="EMBL" id="JNAX01000010">
    <property type="protein sequence ID" value="KGG20914.1"/>
    <property type="molecule type" value="Genomic_DNA"/>
</dbReference>
<dbReference type="GO" id="GO:0009252">
    <property type="term" value="P:peptidoglycan biosynthetic process"/>
    <property type="evidence" value="ECO:0007669"/>
    <property type="project" value="UniProtKB-UniRule"/>
</dbReference>
<dbReference type="InterPro" id="IPR005762">
    <property type="entry name" value="MurD"/>
</dbReference>
<dbReference type="InterPro" id="IPR036565">
    <property type="entry name" value="Mur-like_cat_sf"/>
</dbReference>
<dbReference type="InterPro" id="IPR036615">
    <property type="entry name" value="Mur_ligase_C_dom_sf"/>
</dbReference>
<comment type="caution">
    <text evidence="9">The sequence shown here is derived from an EMBL/GenBank/DDBJ whole genome shotgun (WGS) entry which is preliminary data.</text>
</comment>
<dbReference type="GO" id="GO:0008360">
    <property type="term" value="P:regulation of cell shape"/>
    <property type="evidence" value="ECO:0007669"/>
    <property type="project" value="UniProtKB-KW"/>
</dbReference>
<feature type="domain" description="Mur ligase central" evidence="8">
    <location>
        <begin position="123"/>
        <end position="303"/>
    </location>
</feature>
<reference evidence="10" key="1">
    <citation type="journal article" date="2014" name="Sci. Data">
        <title>Genomes of diverse isolates of the marine cyanobacterium Prochlorococcus.</title>
        <authorList>
            <person name="Biller S."/>
            <person name="Berube P."/>
            <person name="Thompson J."/>
            <person name="Kelly L."/>
            <person name="Roggensack S."/>
            <person name="Awad L."/>
            <person name="Roache-Johnson K."/>
            <person name="Ding H."/>
            <person name="Giovannoni S.J."/>
            <person name="Moore L.R."/>
            <person name="Chisholm S.W."/>
        </authorList>
    </citation>
    <scope>NUCLEOTIDE SEQUENCE [LARGE SCALE GENOMIC DNA]</scope>
    <source>
        <strain evidence="10">PAC1</strain>
    </source>
</reference>
<evidence type="ECO:0000313" key="9">
    <source>
        <dbReference type="EMBL" id="KGG20914.1"/>
    </source>
</evidence>
<dbReference type="RefSeq" id="WP_036905448.1">
    <property type="nucleotide sequence ID" value="NZ_CP138967.1"/>
</dbReference>
<dbReference type="EC" id="6.3.2.9" evidence="7"/>
<dbReference type="Proteomes" id="UP000030392">
    <property type="component" value="Unassembled WGS sequence"/>
</dbReference>
<dbReference type="PROSITE" id="PS51257">
    <property type="entry name" value="PROKAR_LIPOPROTEIN"/>
    <property type="match status" value="1"/>
</dbReference>
<dbReference type="HAMAP" id="MF_00639">
    <property type="entry name" value="MurD"/>
    <property type="match status" value="1"/>
</dbReference>